<dbReference type="InterPro" id="IPR004312">
    <property type="entry name" value="ATHILA_Orf1_C"/>
</dbReference>
<evidence type="ECO:0000256" key="1">
    <source>
        <dbReference type="SAM" id="MobiDB-lite"/>
    </source>
</evidence>
<dbReference type="EMBL" id="AC150800">
    <property type="protein sequence ID" value="ABN06113.1"/>
    <property type="molecule type" value="Genomic_DNA"/>
</dbReference>
<sequence>MASKRKEGVDDASSDSKRKKVVDDAGSSDGRKKKGKANELGIILKKSEERERYNKLAARGIALSRYPDKTTLNTLGIIENVRLLVDNIGLERFLGHMYSTYIHITLEFLRSLACP</sequence>
<proteinExistence type="predicted"/>
<evidence type="ECO:0000313" key="3">
    <source>
        <dbReference type="EMBL" id="ABN06113.1"/>
    </source>
</evidence>
<organism evidence="3">
    <name type="scientific">Medicago truncatula</name>
    <name type="common">Barrel medic</name>
    <name type="synonym">Medicago tribuloides</name>
    <dbReference type="NCBI Taxonomy" id="3880"/>
    <lineage>
        <taxon>Eukaryota</taxon>
        <taxon>Viridiplantae</taxon>
        <taxon>Streptophyta</taxon>
        <taxon>Embryophyta</taxon>
        <taxon>Tracheophyta</taxon>
        <taxon>Spermatophyta</taxon>
        <taxon>Magnoliopsida</taxon>
        <taxon>eudicotyledons</taxon>
        <taxon>Gunneridae</taxon>
        <taxon>Pentapetalae</taxon>
        <taxon>rosids</taxon>
        <taxon>fabids</taxon>
        <taxon>Fabales</taxon>
        <taxon>Fabaceae</taxon>
        <taxon>Papilionoideae</taxon>
        <taxon>50 kb inversion clade</taxon>
        <taxon>NPAAA clade</taxon>
        <taxon>Hologalegina</taxon>
        <taxon>IRL clade</taxon>
        <taxon>Trifolieae</taxon>
        <taxon>Medicago</taxon>
    </lineage>
</organism>
<feature type="region of interest" description="Disordered" evidence="1">
    <location>
        <begin position="1"/>
        <end position="35"/>
    </location>
</feature>
<accession>A2Q2H6</accession>
<reference evidence="3" key="2">
    <citation type="submission" date="2007-03" db="EMBL/GenBank/DDBJ databases">
        <authorList>
            <consortium name="The International Medicago Genome Annotation Group"/>
        </authorList>
    </citation>
    <scope>NUCLEOTIDE SEQUENCE</scope>
</reference>
<feature type="domain" description="Arabidopsis retrotransposon Orf1 C-terminal" evidence="2">
    <location>
        <begin position="56"/>
        <end position="112"/>
    </location>
</feature>
<dbReference type="AlphaFoldDB" id="A2Q2H6"/>
<name>A2Q2H6_MEDTR</name>
<dbReference type="Pfam" id="PF03078">
    <property type="entry name" value="ATHILA"/>
    <property type="match status" value="1"/>
</dbReference>
<protein>
    <recommendedName>
        <fullName evidence="2">Arabidopsis retrotransposon Orf1 C-terminal domain-containing protein</fullName>
    </recommendedName>
</protein>
<reference evidence="3" key="1">
    <citation type="submission" date="2004-11" db="EMBL/GenBank/DDBJ databases">
        <authorList>
            <person name="Town C.D."/>
        </authorList>
    </citation>
    <scope>NUCLEOTIDE SEQUENCE</scope>
</reference>
<gene>
    <name evidence="3" type="ORF">MtrDRAFT_AC150800g43v2</name>
</gene>
<evidence type="ECO:0000259" key="2">
    <source>
        <dbReference type="Pfam" id="PF03078"/>
    </source>
</evidence>